<sequence length="27" mass="3176">MARPKTNSFQTETKQLLHLMVHSLYSN</sequence>
<accession>A0A383EF99</accession>
<name>A0A383EF99_9ZZZZ</name>
<dbReference type="AlphaFoldDB" id="A0A383EF99"/>
<dbReference type="EMBL" id="UINC01225160">
    <property type="protein sequence ID" value="SVE55103.1"/>
    <property type="molecule type" value="Genomic_DNA"/>
</dbReference>
<gene>
    <name evidence="1" type="ORF">METZ01_LOCUS507957</name>
</gene>
<organism evidence="1">
    <name type="scientific">marine metagenome</name>
    <dbReference type="NCBI Taxonomy" id="408172"/>
    <lineage>
        <taxon>unclassified sequences</taxon>
        <taxon>metagenomes</taxon>
        <taxon>ecological metagenomes</taxon>
    </lineage>
</organism>
<reference evidence="1" key="1">
    <citation type="submission" date="2018-05" db="EMBL/GenBank/DDBJ databases">
        <authorList>
            <person name="Lanie J.A."/>
            <person name="Ng W.-L."/>
            <person name="Kazmierczak K.M."/>
            <person name="Andrzejewski T.M."/>
            <person name="Davidsen T.M."/>
            <person name="Wayne K.J."/>
            <person name="Tettelin H."/>
            <person name="Glass J.I."/>
            <person name="Rusch D."/>
            <person name="Podicherti R."/>
            <person name="Tsui H.-C.T."/>
            <person name="Winkler M.E."/>
        </authorList>
    </citation>
    <scope>NUCLEOTIDE SEQUENCE</scope>
</reference>
<proteinExistence type="predicted"/>
<protein>
    <submittedName>
        <fullName evidence="1">Uncharacterized protein</fullName>
    </submittedName>
</protein>
<evidence type="ECO:0000313" key="1">
    <source>
        <dbReference type="EMBL" id="SVE55103.1"/>
    </source>
</evidence>
<feature type="non-terminal residue" evidence="1">
    <location>
        <position position="27"/>
    </location>
</feature>